<feature type="transmembrane region" description="Helical" evidence="1">
    <location>
        <begin position="181"/>
        <end position="200"/>
    </location>
</feature>
<evidence type="ECO:0000256" key="1">
    <source>
        <dbReference type="SAM" id="Phobius"/>
    </source>
</evidence>
<keyword evidence="1" id="KW-0472">Membrane</keyword>
<feature type="transmembrane region" description="Helical" evidence="1">
    <location>
        <begin position="256"/>
        <end position="276"/>
    </location>
</feature>
<sequence>MTGARRHDSGTSATRASETEGSWRAVATVAGWQTAASLCYYTIFAATGFVREAFSLSESLVGVFLTAGLLGYTLFLFPSGAAVDGYGEKPVMVVGLAALAVALVGVSFAPSYALLLGTAGLLGAAYSTAMPASNRGIVDAAPAGSKNLAMGLKQVGVTVGSGASSLIVTGIAVVAAWQVGFWLIAVVAFGYALLFAARYRGSPGTGRLERPRLAGLGDNRAYVALVAAALFIGASIFSMLGYTVLYVQDVVGTGPALAGGVLAATQVTGSIGRIGAGSLADRLGGARGAATVALVQLAGAIALFGLLAWSGGSLVFTTLVFVALGLTIHGSTGVFYSCLSGVVDDDDIGAATAGGQTALNTGGLLAPPLFGIVVESVGYGAGWALVAVSTVAAASLLFVVTRRLR</sequence>
<accession>A0A6A8GDC3</accession>
<feature type="transmembrane region" description="Helical" evidence="1">
    <location>
        <begin position="221"/>
        <end position="244"/>
    </location>
</feature>
<proteinExistence type="predicted"/>
<dbReference type="Pfam" id="PF07690">
    <property type="entry name" value="MFS_1"/>
    <property type="match status" value="1"/>
</dbReference>
<gene>
    <name evidence="3" type="ORF">GJR96_04930</name>
</gene>
<dbReference type="PROSITE" id="PS50850">
    <property type="entry name" value="MFS"/>
    <property type="match status" value="1"/>
</dbReference>
<dbReference type="GO" id="GO:0022857">
    <property type="term" value="F:transmembrane transporter activity"/>
    <property type="evidence" value="ECO:0007669"/>
    <property type="project" value="InterPro"/>
</dbReference>
<feature type="transmembrane region" description="Helical" evidence="1">
    <location>
        <begin position="60"/>
        <end position="81"/>
    </location>
</feature>
<comment type="caution">
    <text evidence="3">The sequence shown here is derived from an EMBL/GenBank/DDBJ whole genome shotgun (WGS) entry which is preliminary data.</text>
</comment>
<reference evidence="3 4" key="1">
    <citation type="submission" date="2019-11" db="EMBL/GenBank/DDBJ databases">
        <title>Whole genome sequence of Haloferax sp. MBLA0076.</title>
        <authorList>
            <person name="Seo M.-J."/>
            <person name="Cho E.-S."/>
        </authorList>
    </citation>
    <scope>NUCLEOTIDE SEQUENCE [LARGE SCALE GENOMIC DNA]</scope>
    <source>
        <strain evidence="3 4">MBLA0076</strain>
    </source>
</reference>
<dbReference type="Gene3D" id="1.20.1250.20">
    <property type="entry name" value="MFS general substrate transporter like domains"/>
    <property type="match status" value="2"/>
</dbReference>
<dbReference type="InterPro" id="IPR036259">
    <property type="entry name" value="MFS_trans_sf"/>
</dbReference>
<dbReference type="EMBL" id="WKJO01000001">
    <property type="protein sequence ID" value="MRX21304.1"/>
    <property type="molecule type" value="Genomic_DNA"/>
</dbReference>
<feature type="domain" description="Major facilitator superfamily (MFS) profile" evidence="2">
    <location>
        <begin position="25"/>
        <end position="405"/>
    </location>
</feature>
<feature type="transmembrane region" description="Helical" evidence="1">
    <location>
        <begin position="93"/>
        <end position="126"/>
    </location>
</feature>
<dbReference type="InterPro" id="IPR011701">
    <property type="entry name" value="MFS"/>
</dbReference>
<evidence type="ECO:0000313" key="4">
    <source>
        <dbReference type="Proteomes" id="UP000439022"/>
    </source>
</evidence>
<feature type="transmembrane region" description="Helical" evidence="1">
    <location>
        <begin position="288"/>
        <end position="309"/>
    </location>
</feature>
<dbReference type="InterPro" id="IPR052952">
    <property type="entry name" value="MFS-Transporter"/>
</dbReference>
<name>A0A6A8GDC3_9EURY</name>
<keyword evidence="1" id="KW-1133">Transmembrane helix</keyword>
<dbReference type="PANTHER" id="PTHR23527:SF1">
    <property type="entry name" value="BLL3282 PROTEIN"/>
    <property type="match status" value="1"/>
</dbReference>
<dbReference type="RefSeq" id="WP_151163911.1">
    <property type="nucleotide sequence ID" value="NZ_WKJO01000001.1"/>
</dbReference>
<dbReference type="PANTHER" id="PTHR23527">
    <property type="entry name" value="BLL3282 PROTEIN"/>
    <property type="match status" value="1"/>
</dbReference>
<feature type="transmembrane region" description="Helical" evidence="1">
    <location>
        <begin position="315"/>
        <end position="336"/>
    </location>
</feature>
<feature type="transmembrane region" description="Helical" evidence="1">
    <location>
        <begin position="155"/>
        <end position="175"/>
    </location>
</feature>
<dbReference type="Proteomes" id="UP000439022">
    <property type="component" value="Unassembled WGS sequence"/>
</dbReference>
<keyword evidence="1" id="KW-0812">Transmembrane</keyword>
<evidence type="ECO:0000313" key="3">
    <source>
        <dbReference type="EMBL" id="MRX21304.1"/>
    </source>
</evidence>
<protein>
    <submittedName>
        <fullName evidence="3">MFS transporter</fullName>
    </submittedName>
</protein>
<organism evidence="3 4">
    <name type="scientific">Haloferax litoreum</name>
    <dbReference type="NCBI Taxonomy" id="2666140"/>
    <lineage>
        <taxon>Archaea</taxon>
        <taxon>Methanobacteriati</taxon>
        <taxon>Methanobacteriota</taxon>
        <taxon>Stenosarchaea group</taxon>
        <taxon>Halobacteria</taxon>
        <taxon>Halobacteriales</taxon>
        <taxon>Haloferacaceae</taxon>
        <taxon>Haloferax</taxon>
    </lineage>
</organism>
<feature type="transmembrane region" description="Helical" evidence="1">
    <location>
        <begin position="380"/>
        <end position="400"/>
    </location>
</feature>
<keyword evidence="4" id="KW-1185">Reference proteome</keyword>
<dbReference type="SUPFAM" id="SSF103473">
    <property type="entry name" value="MFS general substrate transporter"/>
    <property type="match status" value="1"/>
</dbReference>
<evidence type="ECO:0000259" key="2">
    <source>
        <dbReference type="PROSITE" id="PS50850"/>
    </source>
</evidence>
<dbReference type="AlphaFoldDB" id="A0A6A8GDC3"/>
<dbReference type="InterPro" id="IPR020846">
    <property type="entry name" value="MFS_dom"/>
</dbReference>